<dbReference type="EMBL" id="BAABGT010000106">
    <property type="protein sequence ID" value="GAA4557914.1"/>
    <property type="molecule type" value="Genomic_DNA"/>
</dbReference>
<dbReference type="Gene3D" id="3.10.180.10">
    <property type="entry name" value="2,3-Dihydroxybiphenyl 1,2-Dioxygenase, domain 1"/>
    <property type="match status" value="1"/>
</dbReference>
<sequence>MEILAGRVLLRPSDPDETAAFYREALGLAVYREFPGGTVFFLGGGFLEISAHAAESGAPRTGVALWMQVRDLAAAHKELADKGVPILREPRREPWGLDEMWIADPDGVPIGVVEIPPEHPLRRDTR</sequence>
<dbReference type="SUPFAM" id="SSF54593">
    <property type="entry name" value="Glyoxalase/Bleomycin resistance protein/Dihydroxybiphenyl dioxygenase"/>
    <property type="match status" value="1"/>
</dbReference>
<gene>
    <name evidence="2" type="ORF">GCM10023175_63170</name>
</gene>
<evidence type="ECO:0000313" key="2">
    <source>
        <dbReference type="EMBL" id="GAA4557914.1"/>
    </source>
</evidence>
<proteinExistence type="predicted"/>
<dbReference type="RefSeq" id="WP_345426558.1">
    <property type="nucleotide sequence ID" value="NZ_BAABGT010000106.1"/>
</dbReference>
<name>A0ABP8S3E6_9PSEU</name>
<organism evidence="2 3">
    <name type="scientific">Pseudonocardia xishanensis</name>
    <dbReference type="NCBI Taxonomy" id="630995"/>
    <lineage>
        <taxon>Bacteria</taxon>
        <taxon>Bacillati</taxon>
        <taxon>Actinomycetota</taxon>
        <taxon>Actinomycetes</taxon>
        <taxon>Pseudonocardiales</taxon>
        <taxon>Pseudonocardiaceae</taxon>
        <taxon>Pseudonocardia</taxon>
    </lineage>
</organism>
<dbReference type="Proteomes" id="UP001501598">
    <property type="component" value="Unassembled WGS sequence"/>
</dbReference>
<dbReference type="InterPro" id="IPR029068">
    <property type="entry name" value="Glyas_Bleomycin-R_OHBP_Dase"/>
</dbReference>
<evidence type="ECO:0000259" key="1">
    <source>
        <dbReference type="PROSITE" id="PS51819"/>
    </source>
</evidence>
<accession>A0ABP8S3E6</accession>
<comment type="caution">
    <text evidence="2">The sequence shown here is derived from an EMBL/GenBank/DDBJ whole genome shotgun (WGS) entry which is preliminary data.</text>
</comment>
<protein>
    <submittedName>
        <fullName evidence="2">VOC family protein</fullName>
    </submittedName>
</protein>
<dbReference type="InterPro" id="IPR037523">
    <property type="entry name" value="VOC_core"/>
</dbReference>
<dbReference type="Pfam" id="PF00903">
    <property type="entry name" value="Glyoxalase"/>
    <property type="match status" value="1"/>
</dbReference>
<feature type="domain" description="VOC" evidence="1">
    <location>
        <begin position="4"/>
        <end position="115"/>
    </location>
</feature>
<evidence type="ECO:0000313" key="3">
    <source>
        <dbReference type="Proteomes" id="UP001501598"/>
    </source>
</evidence>
<dbReference type="PROSITE" id="PS51819">
    <property type="entry name" value="VOC"/>
    <property type="match status" value="1"/>
</dbReference>
<dbReference type="InterPro" id="IPR004360">
    <property type="entry name" value="Glyas_Fos-R_dOase_dom"/>
</dbReference>
<keyword evidence="3" id="KW-1185">Reference proteome</keyword>
<reference evidence="3" key="1">
    <citation type="journal article" date="2019" name="Int. J. Syst. Evol. Microbiol.">
        <title>The Global Catalogue of Microorganisms (GCM) 10K type strain sequencing project: providing services to taxonomists for standard genome sequencing and annotation.</title>
        <authorList>
            <consortium name="The Broad Institute Genomics Platform"/>
            <consortium name="The Broad Institute Genome Sequencing Center for Infectious Disease"/>
            <person name="Wu L."/>
            <person name="Ma J."/>
        </authorList>
    </citation>
    <scope>NUCLEOTIDE SEQUENCE [LARGE SCALE GENOMIC DNA]</scope>
    <source>
        <strain evidence="3">JCM 17906</strain>
    </source>
</reference>